<dbReference type="GO" id="GO:0031848">
    <property type="term" value="P:protection from non-homologous end joining at telomere"/>
    <property type="evidence" value="ECO:0007669"/>
    <property type="project" value="TreeGrafter"/>
</dbReference>
<comment type="similarity">
    <text evidence="1 5">Belongs to the RAP1 family.</text>
</comment>
<evidence type="ECO:0000256" key="6">
    <source>
        <dbReference type="SAM" id="MobiDB-lite"/>
    </source>
</evidence>
<dbReference type="SUPFAM" id="SSF46689">
    <property type="entry name" value="Homeodomain-like"/>
    <property type="match status" value="1"/>
</dbReference>
<evidence type="ECO:0000256" key="1">
    <source>
        <dbReference type="ARBA" id="ARBA00010467"/>
    </source>
</evidence>
<dbReference type="Proteomes" id="UP000886653">
    <property type="component" value="Unassembled WGS sequence"/>
</dbReference>
<feature type="compositionally biased region" description="Polar residues" evidence="6">
    <location>
        <begin position="150"/>
        <end position="171"/>
    </location>
</feature>
<evidence type="ECO:0000256" key="4">
    <source>
        <dbReference type="ARBA" id="ARBA00023242"/>
    </source>
</evidence>
<keyword evidence="3 5" id="KW-0779">Telomere</keyword>
<dbReference type="OrthoDB" id="2507508at2759"/>
<proteinExistence type="inferred from homology"/>
<protein>
    <recommendedName>
        <fullName evidence="5">DNA-binding protein RAP1</fullName>
    </recommendedName>
</protein>
<comment type="subcellular location">
    <subcellularLocation>
        <location evidence="5">Nucleus</location>
    </subcellularLocation>
    <subcellularLocation>
        <location evidence="5">Chromosome</location>
        <location evidence="5">Telomere</location>
    </subcellularLocation>
</comment>
<keyword evidence="9" id="KW-1185">Reference proteome</keyword>
<dbReference type="InterPro" id="IPR009057">
    <property type="entry name" value="Homeodomain-like_sf"/>
</dbReference>
<feature type="domain" description="TERF2-interacting telomeric protein 1 Myb" evidence="7">
    <location>
        <begin position="9"/>
        <end position="56"/>
    </location>
</feature>
<accession>A0A9P6NFX9</accession>
<feature type="compositionally biased region" description="Basic and acidic residues" evidence="6">
    <location>
        <begin position="133"/>
        <end position="147"/>
    </location>
</feature>
<feature type="compositionally biased region" description="Basic and acidic residues" evidence="6">
    <location>
        <begin position="109"/>
        <end position="120"/>
    </location>
</feature>
<dbReference type="Pfam" id="PF08914">
    <property type="entry name" value="Myb_Rap1"/>
    <property type="match status" value="1"/>
</dbReference>
<evidence type="ECO:0000256" key="3">
    <source>
        <dbReference type="ARBA" id="ARBA00022895"/>
    </source>
</evidence>
<evidence type="ECO:0000313" key="9">
    <source>
        <dbReference type="Proteomes" id="UP000886653"/>
    </source>
</evidence>
<dbReference type="PANTHER" id="PTHR16466">
    <property type="entry name" value="TELOMERE REPEAT-BINDING FACTOR 2-INTERACTING PROTEIN 1"/>
    <property type="match status" value="1"/>
</dbReference>
<dbReference type="GO" id="GO:0042162">
    <property type="term" value="F:telomeric DNA binding"/>
    <property type="evidence" value="ECO:0007669"/>
    <property type="project" value="TreeGrafter"/>
</dbReference>
<comment type="caution">
    <text evidence="8">The sequence shown here is derived from an EMBL/GenBank/DDBJ whole genome shotgun (WGS) entry which is preliminary data.</text>
</comment>
<feature type="compositionally biased region" description="Polar residues" evidence="6">
    <location>
        <begin position="201"/>
        <end position="221"/>
    </location>
</feature>
<comment type="function">
    <text evidence="5">Involved in the regulation of telomere length, clustering and has a specific role in telomere position effect (TPE).</text>
</comment>
<dbReference type="CDD" id="cd11655">
    <property type="entry name" value="rap1_myb-like"/>
    <property type="match status" value="1"/>
</dbReference>
<feature type="region of interest" description="Disordered" evidence="6">
    <location>
        <begin position="71"/>
        <end position="225"/>
    </location>
</feature>
<gene>
    <name evidence="8" type="ORF">CROQUDRAFT_661305</name>
</gene>
<keyword evidence="4 5" id="KW-0539">Nucleus</keyword>
<evidence type="ECO:0000313" key="8">
    <source>
        <dbReference type="EMBL" id="KAG0143404.1"/>
    </source>
</evidence>
<dbReference type="GO" id="GO:0070187">
    <property type="term" value="C:shelterin complex"/>
    <property type="evidence" value="ECO:0007669"/>
    <property type="project" value="TreeGrafter"/>
</dbReference>
<evidence type="ECO:0000256" key="5">
    <source>
        <dbReference type="RuleBase" id="RU367107"/>
    </source>
</evidence>
<dbReference type="PANTHER" id="PTHR16466:SF6">
    <property type="entry name" value="TELOMERIC REPEAT-BINDING FACTOR 2-INTERACTING PROTEIN 1"/>
    <property type="match status" value="1"/>
</dbReference>
<evidence type="ECO:0000256" key="2">
    <source>
        <dbReference type="ARBA" id="ARBA00022454"/>
    </source>
</evidence>
<dbReference type="GO" id="GO:0010833">
    <property type="term" value="P:telomere maintenance via telomere lengthening"/>
    <property type="evidence" value="ECO:0007669"/>
    <property type="project" value="UniProtKB-UniRule"/>
</dbReference>
<dbReference type="EMBL" id="MU167320">
    <property type="protein sequence ID" value="KAG0143404.1"/>
    <property type="molecule type" value="Genomic_DNA"/>
</dbReference>
<dbReference type="AlphaFoldDB" id="A0A9P6NFX9"/>
<feature type="compositionally biased region" description="Basic residues" evidence="6">
    <location>
        <begin position="175"/>
        <end position="185"/>
    </location>
</feature>
<dbReference type="Gene3D" id="1.10.10.60">
    <property type="entry name" value="Homeodomain-like"/>
    <property type="match status" value="1"/>
</dbReference>
<keyword evidence="2 5" id="KW-0158">Chromosome</keyword>
<evidence type="ECO:0000259" key="7">
    <source>
        <dbReference type="Pfam" id="PF08914"/>
    </source>
</evidence>
<dbReference type="InterPro" id="IPR039595">
    <property type="entry name" value="TE2IP/Rap1"/>
</dbReference>
<comment type="subunit">
    <text evidence="5">Homodimer.</text>
</comment>
<organism evidence="8 9">
    <name type="scientific">Cronartium quercuum f. sp. fusiforme G11</name>
    <dbReference type="NCBI Taxonomy" id="708437"/>
    <lineage>
        <taxon>Eukaryota</taxon>
        <taxon>Fungi</taxon>
        <taxon>Dikarya</taxon>
        <taxon>Basidiomycota</taxon>
        <taxon>Pucciniomycotina</taxon>
        <taxon>Pucciniomycetes</taxon>
        <taxon>Pucciniales</taxon>
        <taxon>Coleosporiaceae</taxon>
        <taxon>Cronartium</taxon>
    </lineage>
</organism>
<feature type="region of interest" description="Disordered" evidence="6">
    <location>
        <begin position="462"/>
        <end position="517"/>
    </location>
</feature>
<reference evidence="8" key="1">
    <citation type="submission" date="2013-11" db="EMBL/GenBank/DDBJ databases">
        <title>Genome sequence of the fusiform rust pathogen reveals effectors for host alternation and coevolution with pine.</title>
        <authorList>
            <consortium name="DOE Joint Genome Institute"/>
            <person name="Smith K."/>
            <person name="Pendleton A."/>
            <person name="Kubisiak T."/>
            <person name="Anderson C."/>
            <person name="Salamov A."/>
            <person name="Aerts A."/>
            <person name="Riley R."/>
            <person name="Clum A."/>
            <person name="Lindquist E."/>
            <person name="Ence D."/>
            <person name="Campbell M."/>
            <person name="Kronenberg Z."/>
            <person name="Feau N."/>
            <person name="Dhillon B."/>
            <person name="Hamelin R."/>
            <person name="Burleigh J."/>
            <person name="Smith J."/>
            <person name="Yandell M."/>
            <person name="Nelson C."/>
            <person name="Grigoriev I."/>
            <person name="Davis J."/>
        </authorList>
    </citation>
    <scope>NUCLEOTIDE SEQUENCE</scope>
    <source>
        <strain evidence="8">G11</strain>
    </source>
</reference>
<dbReference type="InterPro" id="IPR015010">
    <property type="entry name" value="TERF2IP_Myb"/>
</dbReference>
<name>A0A9P6NFX9_9BASI</name>
<sequence length="689" mass="77834">MTRGTRVKFDKQDQDALASFLASWPGSIKGDAAYREFARTHPTHTWQSWRDHYLRNQELLNTRMRIMAKTNTHSTSDFSSVKLKASQTKTKRPRSSDLTTDPIVLVESDGEHRNQLERNGSKQRKGFSSHNLGLEKRQPLKKPRPELETANDTVQIQSTQTYIISSDSEPQTHIKMNKGKQRRRSPSLESDSEIASFRRVASQTSRLTASPNDHQSPNFQGSRRGITRSSLEKNGAYQQNPNHTANNLLLTPNRQLTDCPRRKTVILNPDEEFAFAEYMSGFPSGDIRLKDQLYEGYHKIAPAHSPESYRTYYLSHCRQLESSSLPPHLRSSLPTQSRPIKTFHLSNPPCAPENSPALKSTNESLVIGRNMDVSCLDIEKRDFEPRRASTPVIVTAPTERFDDLYLSSGNPVNENVYDDEMSLSLSSGSSDDADLQEIFDPNYDDTRLKPCYSSYREALRKLQTDPENSEFEDQMSKDENGPTNAMPIDQNEEPPKAREISAEKSSSHSVGRPASSEDYQLICTSSTEQSADRADPQSAATVSIDNSRTNTLCSRRRTRSGTVRDIPSGPVSMAMAIELMSEFLSDFGHIYTDADAVALFKRCGDWTLMFEVGSLMAEDAMGVVKGEEEKKYKESVMAMVWDEEEDKLLLTPDEQLLGRGRRRLRVLEKRKGIQAIANRRKFLAVLGRT</sequence>
<feature type="compositionally biased region" description="Basic and acidic residues" evidence="6">
    <location>
        <begin position="493"/>
        <end position="506"/>
    </location>
</feature>